<feature type="domain" description="Metallo-beta-lactamase" evidence="4">
    <location>
        <begin position="37"/>
        <end position="228"/>
    </location>
</feature>
<dbReference type="SUPFAM" id="SSF56281">
    <property type="entry name" value="Metallo-hydrolase/oxidoreductase"/>
    <property type="match status" value="1"/>
</dbReference>
<dbReference type="GO" id="GO:0016787">
    <property type="term" value="F:hydrolase activity"/>
    <property type="evidence" value="ECO:0007669"/>
    <property type="project" value="UniProtKB-KW"/>
</dbReference>
<dbReference type="CDD" id="cd16279">
    <property type="entry name" value="metallo-hydrolase-like_MBL-fold"/>
    <property type="match status" value="1"/>
</dbReference>
<dbReference type="AlphaFoldDB" id="A0A1T2XD97"/>
<evidence type="ECO:0000256" key="1">
    <source>
        <dbReference type="ARBA" id="ARBA00034221"/>
    </source>
</evidence>
<dbReference type="EMBL" id="MSZX01000005">
    <property type="protein sequence ID" value="OPA77859.1"/>
    <property type="molecule type" value="Genomic_DNA"/>
</dbReference>
<name>A0A1T2XD97_9BACL</name>
<comment type="catalytic activity">
    <reaction evidence="3">
        <text>3',5'-cyclic UMP + H2O = UMP + H(+)</text>
        <dbReference type="Rhea" id="RHEA:70575"/>
        <dbReference type="ChEBI" id="CHEBI:15377"/>
        <dbReference type="ChEBI" id="CHEBI:15378"/>
        <dbReference type="ChEBI" id="CHEBI:57865"/>
        <dbReference type="ChEBI" id="CHEBI:184387"/>
    </reaction>
    <physiologicalReaction direction="left-to-right" evidence="3">
        <dbReference type="Rhea" id="RHEA:70576"/>
    </physiologicalReaction>
</comment>
<protein>
    <submittedName>
        <fullName evidence="5">MBL fold metallo-hydrolase</fullName>
    </submittedName>
</protein>
<evidence type="ECO:0000256" key="3">
    <source>
        <dbReference type="ARBA" id="ARBA00048505"/>
    </source>
</evidence>
<organism evidence="5 6">
    <name type="scientific">Paenibacillus selenitireducens</name>
    <dbReference type="NCBI Taxonomy" id="1324314"/>
    <lineage>
        <taxon>Bacteria</taxon>
        <taxon>Bacillati</taxon>
        <taxon>Bacillota</taxon>
        <taxon>Bacilli</taxon>
        <taxon>Bacillales</taxon>
        <taxon>Paenibacillaceae</taxon>
        <taxon>Paenibacillus</taxon>
    </lineage>
</organism>
<comment type="caution">
    <text evidence="5">The sequence shown here is derived from an EMBL/GenBank/DDBJ whole genome shotgun (WGS) entry which is preliminary data.</text>
</comment>
<evidence type="ECO:0000313" key="5">
    <source>
        <dbReference type="EMBL" id="OPA77859.1"/>
    </source>
</evidence>
<reference evidence="5 6" key="1">
    <citation type="submission" date="2017-01" db="EMBL/GenBank/DDBJ databases">
        <title>Genome analysis of Paenibacillus selenitrireducens ES3-24.</title>
        <authorList>
            <person name="Xu D."/>
            <person name="Yao R."/>
            <person name="Zheng S."/>
        </authorList>
    </citation>
    <scope>NUCLEOTIDE SEQUENCE [LARGE SCALE GENOMIC DNA]</scope>
    <source>
        <strain evidence="5 6">ES3-24</strain>
    </source>
</reference>
<dbReference type="Pfam" id="PF12706">
    <property type="entry name" value="Lactamase_B_2"/>
    <property type="match status" value="1"/>
</dbReference>
<evidence type="ECO:0000313" key="6">
    <source>
        <dbReference type="Proteomes" id="UP000190188"/>
    </source>
</evidence>
<keyword evidence="5" id="KW-0378">Hydrolase</keyword>
<dbReference type="Proteomes" id="UP000190188">
    <property type="component" value="Unassembled WGS sequence"/>
</dbReference>
<dbReference type="Gene3D" id="3.60.15.10">
    <property type="entry name" value="Ribonuclease Z/Hydroxyacylglutathione hydrolase-like"/>
    <property type="match status" value="1"/>
</dbReference>
<dbReference type="InterPro" id="IPR001279">
    <property type="entry name" value="Metallo-B-lactamas"/>
</dbReference>
<accession>A0A1T2XD97</accession>
<comment type="catalytic activity">
    <reaction evidence="1">
        <text>3',5'-cyclic CMP + H2O = CMP + H(+)</text>
        <dbReference type="Rhea" id="RHEA:72675"/>
        <dbReference type="ChEBI" id="CHEBI:15377"/>
        <dbReference type="ChEBI" id="CHEBI:15378"/>
        <dbReference type="ChEBI" id="CHEBI:58003"/>
        <dbReference type="ChEBI" id="CHEBI:60377"/>
    </reaction>
    <physiologicalReaction direction="left-to-right" evidence="1">
        <dbReference type="Rhea" id="RHEA:72676"/>
    </physiologicalReaction>
</comment>
<sequence length="261" mass="30024">MDELIFLGTGDSMGVPRVYCDCMICEEARTTGMNRRYRSAVMIRTAEGDILIDCGPDWVTQMEQIEQRFVSHTLITHAHFDHIAGLPEWVDACRWLGQRGHIYSPSEVLETIRAQFPWLPRHLYFHEIKPEGMELYGWKIEPHLMCHGKNGMSYAFRLTKGDMCVGYCSDAINLSPDQKLFLMNLDLLILGTNFYHEEAEFHTRSVYDMVEAIELLQELQPSQVYFTHMGHGVDVEERYAIPSNVTLARTGMRIALTVEDA</sequence>
<evidence type="ECO:0000259" key="4">
    <source>
        <dbReference type="SMART" id="SM00849"/>
    </source>
</evidence>
<dbReference type="InterPro" id="IPR036866">
    <property type="entry name" value="RibonucZ/Hydroxyglut_hydro"/>
</dbReference>
<evidence type="ECO:0000256" key="2">
    <source>
        <dbReference type="ARBA" id="ARBA00034301"/>
    </source>
</evidence>
<dbReference type="RefSeq" id="WP_078499599.1">
    <property type="nucleotide sequence ID" value="NZ_MSZX01000005.1"/>
</dbReference>
<comment type="function">
    <text evidence="2">Counteracts the endogenous Pycsar antiviral defense system. Phosphodiesterase that enables metal-dependent hydrolysis of host cyclic nucleotide Pycsar defense signals such as cCMP and cUMP.</text>
</comment>
<dbReference type="SMART" id="SM00849">
    <property type="entry name" value="Lactamase_B"/>
    <property type="match status" value="1"/>
</dbReference>
<proteinExistence type="predicted"/>
<dbReference type="OrthoDB" id="9800940at2"/>
<gene>
    <name evidence="5" type="ORF">BVG16_14720</name>
</gene>
<dbReference type="STRING" id="1324314.BVG16_14720"/>
<dbReference type="PANTHER" id="PTHR42663:SF6">
    <property type="entry name" value="HYDROLASE C777.06C-RELATED"/>
    <property type="match status" value="1"/>
</dbReference>
<dbReference type="PANTHER" id="PTHR42663">
    <property type="entry name" value="HYDROLASE C777.06C-RELATED-RELATED"/>
    <property type="match status" value="1"/>
</dbReference>
<keyword evidence="6" id="KW-1185">Reference proteome</keyword>